<dbReference type="Pfam" id="PF01584">
    <property type="entry name" value="CheW"/>
    <property type="match status" value="1"/>
</dbReference>
<name>A0A8J6QR84_9BACT</name>
<evidence type="ECO:0000259" key="7">
    <source>
        <dbReference type="PROSITE" id="PS50894"/>
    </source>
</evidence>
<evidence type="ECO:0000313" key="8">
    <source>
        <dbReference type="EMBL" id="MBD1401876.1"/>
    </source>
</evidence>
<protein>
    <submittedName>
        <fullName evidence="8">Chemotaxis protein CheW</fullName>
    </submittedName>
</protein>
<feature type="domain" description="CheW-like" evidence="6">
    <location>
        <begin position="291"/>
        <end position="408"/>
    </location>
</feature>
<dbReference type="AlphaFoldDB" id="A0A8J6QR84"/>
<dbReference type="GO" id="GO:0006935">
    <property type="term" value="P:chemotaxis"/>
    <property type="evidence" value="ECO:0007669"/>
    <property type="project" value="InterPro"/>
</dbReference>
<dbReference type="GO" id="GO:0004672">
    <property type="term" value="F:protein kinase activity"/>
    <property type="evidence" value="ECO:0007669"/>
    <property type="project" value="UniProtKB-ARBA"/>
</dbReference>
<keyword evidence="2" id="KW-0808">Transferase</keyword>
<feature type="domain" description="HPt" evidence="7">
    <location>
        <begin position="1"/>
        <end position="104"/>
    </location>
</feature>
<feature type="region of interest" description="Disordered" evidence="5">
    <location>
        <begin position="228"/>
        <end position="279"/>
    </location>
</feature>
<dbReference type="EMBL" id="JACWUN010000026">
    <property type="protein sequence ID" value="MBD1401876.1"/>
    <property type="molecule type" value="Genomic_DNA"/>
</dbReference>
<keyword evidence="9" id="KW-1185">Reference proteome</keyword>
<dbReference type="InterPro" id="IPR008207">
    <property type="entry name" value="Sig_transdc_His_kin_Hpt_dom"/>
</dbReference>
<feature type="modified residue" description="Phosphohistidine" evidence="4">
    <location>
        <position position="47"/>
    </location>
</feature>
<dbReference type="InterPro" id="IPR002545">
    <property type="entry name" value="CheW-lke_dom"/>
</dbReference>
<organism evidence="8 9">
    <name type="scientific">Pelovirga terrestris</name>
    <dbReference type="NCBI Taxonomy" id="2771352"/>
    <lineage>
        <taxon>Bacteria</taxon>
        <taxon>Pseudomonadati</taxon>
        <taxon>Thermodesulfobacteriota</taxon>
        <taxon>Desulfuromonadia</taxon>
        <taxon>Geobacterales</taxon>
        <taxon>Geobacteraceae</taxon>
        <taxon>Pelovirga</taxon>
    </lineage>
</organism>
<dbReference type="SUPFAM" id="SSF50341">
    <property type="entry name" value="CheW-like"/>
    <property type="match status" value="1"/>
</dbReference>
<sequence length="408" mass="44631">MEVNPRLIPIFLQEAEVNLGILSDYFFRCAQSLQTREELKTAYRAAHTIKGTSQLVNFKGINKITRHIEKILEQHDLLSSEITHSEHEILQQVIKLLADIVAAAKKAQPEPQHLVDKALTLLEQVVPVSPVAPQEISLHKYSARYLDLAALQARAAALDPVDDPFADDGVFALGVASQSGLDIGTATLVCGDSNAIVTTDPFAEDPDLLVLSNHFPDHQPFLEAEMTGTLKDPAPPAKQMHQNLSPPPKDTNPVALDRGDDVSPQAPAAPAAPGLPTAEKVPERNFDLRRNYICAVFELCGRIYHLPIRYMVEISNIGPLLPLPLAPTHVKGLVNLRGQVMPVIDMSAFHPAGAETIGKTWRLVVAQKGDEKVAFLAEGVPYLSEKSVGEEIDLSTFIDQHRLKRLSA</sequence>
<dbReference type="PROSITE" id="PS50894">
    <property type="entry name" value="HPT"/>
    <property type="match status" value="1"/>
</dbReference>
<feature type="compositionally biased region" description="Low complexity" evidence="5">
    <location>
        <begin position="264"/>
        <end position="278"/>
    </location>
</feature>
<evidence type="ECO:0000256" key="1">
    <source>
        <dbReference type="ARBA" id="ARBA00022553"/>
    </source>
</evidence>
<dbReference type="SMART" id="SM00260">
    <property type="entry name" value="CheW"/>
    <property type="match status" value="1"/>
</dbReference>
<dbReference type="SUPFAM" id="SSF47226">
    <property type="entry name" value="Histidine-containing phosphotransfer domain, HPT domain"/>
    <property type="match status" value="1"/>
</dbReference>
<evidence type="ECO:0000256" key="5">
    <source>
        <dbReference type="SAM" id="MobiDB-lite"/>
    </source>
</evidence>
<dbReference type="InterPro" id="IPR036641">
    <property type="entry name" value="HPT_dom_sf"/>
</dbReference>
<dbReference type="Gene3D" id="2.40.50.180">
    <property type="entry name" value="CheA-289, Domain 4"/>
    <property type="match status" value="1"/>
</dbReference>
<dbReference type="PROSITE" id="PS50851">
    <property type="entry name" value="CHEW"/>
    <property type="match status" value="1"/>
</dbReference>
<reference evidence="8" key="1">
    <citation type="submission" date="2020-09" db="EMBL/GenBank/DDBJ databases">
        <title>Pelobacter alkaliphilus sp. nov., a novel anaerobic arsenate-reducing bacterium from terrestrial mud volcano.</title>
        <authorList>
            <person name="Khomyakova M.A."/>
            <person name="Merkel A.Y."/>
            <person name="Slobodkin A.I."/>
        </authorList>
    </citation>
    <scope>NUCLEOTIDE SEQUENCE</scope>
    <source>
        <strain evidence="8">M08fum</strain>
    </source>
</reference>
<accession>A0A8J6QR84</accession>
<evidence type="ECO:0000256" key="2">
    <source>
        <dbReference type="ARBA" id="ARBA00022679"/>
    </source>
</evidence>
<evidence type="ECO:0000313" key="9">
    <source>
        <dbReference type="Proteomes" id="UP000632828"/>
    </source>
</evidence>
<keyword evidence="3" id="KW-0418">Kinase</keyword>
<dbReference type="Pfam" id="PF01627">
    <property type="entry name" value="Hpt"/>
    <property type="match status" value="1"/>
</dbReference>
<dbReference type="RefSeq" id="WP_191157913.1">
    <property type="nucleotide sequence ID" value="NZ_JACWUN010000026.1"/>
</dbReference>
<dbReference type="InterPro" id="IPR036061">
    <property type="entry name" value="CheW-like_dom_sf"/>
</dbReference>
<proteinExistence type="predicted"/>
<evidence type="ECO:0000259" key="6">
    <source>
        <dbReference type="PROSITE" id="PS50851"/>
    </source>
</evidence>
<keyword evidence="1 4" id="KW-0597">Phosphoprotein</keyword>
<gene>
    <name evidence="8" type="ORF">ICT70_14535</name>
</gene>
<comment type="caution">
    <text evidence="8">The sequence shown here is derived from an EMBL/GenBank/DDBJ whole genome shotgun (WGS) entry which is preliminary data.</text>
</comment>
<dbReference type="Gene3D" id="1.20.120.160">
    <property type="entry name" value="HPT domain"/>
    <property type="match status" value="1"/>
</dbReference>
<dbReference type="GO" id="GO:0000160">
    <property type="term" value="P:phosphorelay signal transduction system"/>
    <property type="evidence" value="ECO:0007669"/>
    <property type="project" value="InterPro"/>
</dbReference>
<dbReference type="Proteomes" id="UP000632828">
    <property type="component" value="Unassembled WGS sequence"/>
</dbReference>
<evidence type="ECO:0000256" key="4">
    <source>
        <dbReference type="PROSITE-ProRule" id="PRU00110"/>
    </source>
</evidence>
<dbReference type="CDD" id="cd00088">
    <property type="entry name" value="HPT"/>
    <property type="match status" value="1"/>
</dbReference>
<evidence type="ECO:0000256" key="3">
    <source>
        <dbReference type="ARBA" id="ARBA00022777"/>
    </source>
</evidence>